<feature type="transmembrane region" description="Helical" evidence="1">
    <location>
        <begin position="20"/>
        <end position="41"/>
    </location>
</feature>
<dbReference type="InterPro" id="IPR029058">
    <property type="entry name" value="AB_hydrolase_fold"/>
</dbReference>
<evidence type="ECO:0008006" key="4">
    <source>
        <dbReference type="Google" id="ProtNLM"/>
    </source>
</evidence>
<dbReference type="AlphaFoldDB" id="M5GAZ4"/>
<dbReference type="Gene3D" id="3.40.50.1820">
    <property type="entry name" value="alpha/beta hydrolase"/>
    <property type="match status" value="1"/>
</dbReference>
<protein>
    <recommendedName>
        <fullName evidence="4">Alpha/beta-hydrolase</fullName>
    </recommendedName>
</protein>
<dbReference type="SUPFAM" id="SSF53474">
    <property type="entry name" value="alpha/beta-Hydrolases"/>
    <property type="match status" value="1"/>
</dbReference>
<keyword evidence="1" id="KW-0812">Transmembrane</keyword>
<dbReference type="STRING" id="1858805.M5GAZ4"/>
<sequence length="512" mass="58127">MSDPSSLPHQPPPRTSGYYIAFFLVALVWSLTPLSWAYILWCLYAPPSAVGQVLLIWAVLEAAFSIYHAHLARSIQPLRPNTPDDIVTLRQSFIRVLQAGLAPAPALQKGDLARPESPMEHVERLEKDDHRAVDFRQRIRTWFRKAPWDEITRESMLTWLAWSCFDLPLADCLASSVRRTLLYEALELIERRSGTIFPEGPMTVVPLRLTMDPIAVWGRPLVMYAVVGLLSYSFRVWYQVQHGFQVRRFGEIDYLLRIPEGWTPALGQQARHAPVVLFHGLGIGLMQYKNLLHDLASSLPDHPLLIPLQPHISQDILHPQHLAPPGRKETVSSLKTAIDALSFGPDSSGQGGVVFLSHSNGTIAHAWMMKDHPTLLRRSCFVDPVTFCLWEGDVCYNFVYRTPSCAMELLMWYFVGSELGVANALQRHFVWSSNILWYEEIRHARDPAKFVVLLGGKDVIVDTERVKRYLCANGVREGCVFDQEGRHGSALLRDEKGLRTVVDWVKGEWKPE</sequence>
<proteinExistence type="predicted"/>
<dbReference type="Proteomes" id="UP000030653">
    <property type="component" value="Unassembled WGS sequence"/>
</dbReference>
<dbReference type="OrthoDB" id="6431331at2759"/>
<gene>
    <name evidence="2" type="ORF">DACRYDRAFT_112859</name>
</gene>
<reference evidence="2 3" key="1">
    <citation type="journal article" date="2012" name="Science">
        <title>The Paleozoic origin of enzymatic lignin decomposition reconstructed from 31 fungal genomes.</title>
        <authorList>
            <person name="Floudas D."/>
            <person name="Binder M."/>
            <person name="Riley R."/>
            <person name="Barry K."/>
            <person name="Blanchette R.A."/>
            <person name="Henrissat B."/>
            <person name="Martinez A.T."/>
            <person name="Otillar R."/>
            <person name="Spatafora J.W."/>
            <person name="Yadav J.S."/>
            <person name="Aerts A."/>
            <person name="Benoit I."/>
            <person name="Boyd A."/>
            <person name="Carlson A."/>
            <person name="Copeland A."/>
            <person name="Coutinho P.M."/>
            <person name="de Vries R.P."/>
            <person name="Ferreira P."/>
            <person name="Findley K."/>
            <person name="Foster B."/>
            <person name="Gaskell J."/>
            <person name="Glotzer D."/>
            <person name="Gorecki P."/>
            <person name="Heitman J."/>
            <person name="Hesse C."/>
            <person name="Hori C."/>
            <person name="Igarashi K."/>
            <person name="Jurgens J.A."/>
            <person name="Kallen N."/>
            <person name="Kersten P."/>
            <person name="Kohler A."/>
            <person name="Kuees U."/>
            <person name="Kumar T.K.A."/>
            <person name="Kuo A."/>
            <person name="LaButti K."/>
            <person name="Larrondo L.F."/>
            <person name="Lindquist E."/>
            <person name="Ling A."/>
            <person name="Lombard V."/>
            <person name="Lucas S."/>
            <person name="Lundell T."/>
            <person name="Martin R."/>
            <person name="McLaughlin D.J."/>
            <person name="Morgenstern I."/>
            <person name="Morin E."/>
            <person name="Murat C."/>
            <person name="Nagy L.G."/>
            <person name="Nolan M."/>
            <person name="Ohm R.A."/>
            <person name="Patyshakuliyeva A."/>
            <person name="Rokas A."/>
            <person name="Ruiz-Duenas F.J."/>
            <person name="Sabat G."/>
            <person name="Salamov A."/>
            <person name="Samejima M."/>
            <person name="Schmutz J."/>
            <person name="Slot J.C."/>
            <person name="St John F."/>
            <person name="Stenlid J."/>
            <person name="Sun H."/>
            <person name="Sun S."/>
            <person name="Syed K."/>
            <person name="Tsang A."/>
            <person name="Wiebenga A."/>
            <person name="Young D."/>
            <person name="Pisabarro A."/>
            <person name="Eastwood D.C."/>
            <person name="Martin F."/>
            <person name="Cullen D."/>
            <person name="Grigoriev I.V."/>
            <person name="Hibbett D.S."/>
        </authorList>
    </citation>
    <scope>NUCLEOTIDE SEQUENCE [LARGE SCALE GENOMIC DNA]</scope>
    <source>
        <strain evidence="2 3">DJM-731 SS1</strain>
    </source>
</reference>
<dbReference type="OMA" id="CAMELLM"/>
<dbReference type="RefSeq" id="XP_040632973.1">
    <property type="nucleotide sequence ID" value="XM_040769522.1"/>
</dbReference>
<dbReference type="PANTHER" id="PTHR37471">
    <property type="entry name" value="UNNAMED PRODUCT"/>
    <property type="match status" value="1"/>
</dbReference>
<dbReference type="PANTHER" id="PTHR37471:SF1">
    <property type="entry name" value="AB HYDROLASE-1 DOMAIN-CONTAINING PROTEIN"/>
    <property type="match status" value="1"/>
</dbReference>
<name>M5GAZ4_DACPD</name>
<keyword evidence="1" id="KW-0472">Membrane</keyword>
<evidence type="ECO:0000256" key="1">
    <source>
        <dbReference type="SAM" id="Phobius"/>
    </source>
</evidence>
<feature type="transmembrane region" description="Helical" evidence="1">
    <location>
        <begin position="53"/>
        <end position="71"/>
    </location>
</feature>
<evidence type="ECO:0000313" key="3">
    <source>
        <dbReference type="Proteomes" id="UP000030653"/>
    </source>
</evidence>
<keyword evidence="1" id="KW-1133">Transmembrane helix</keyword>
<organism evidence="2 3">
    <name type="scientific">Dacryopinax primogenitus (strain DJM 731)</name>
    <name type="common">Brown rot fungus</name>
    <dbReference type="NCBI Taxonomy" id="1858805"/>
    <lineage>
        <taxon>Eukaryota</taxon>
        <taxon>Fungi</taxon>
        <taxon>Dikarya</taxon>
        <taxon>Basidiomycota</taxon>
        <taxon>Agaricomycotina</taxon>
        <taxon>Dacrymycetes</taxon>
        <taxon>Dacrymycetales</taxon>
        <taxon>Dacrymycetaceae</taxon>
        <taxon>Dacryopinax</taxon>
    </lineage>
</organism>
<evidence type="ECO:0000313" key="2">
    <source>
        <dbReference type="EMBL" id="EJU06079.1"/>
    </source>
</evidence>
<dbReference type="HOGENOM" id="CLU_028357_0_0_1"/>
<accession>M5GAZ4</accession>
<keyword evidence="3" id="KW-1185">Reference proteome</keyword>
<dbReference type="GeneID" id="63684584"/>
<dbReference type="EMBL" id="JH795855">
    <property type="protein sequence ID" value="EJU06079.1"/>
    <property type="molecule type" value="Genomic_DNA"/>
</dbReference>